<dbReference type="PANTHER" id="PTHR38442:SF1">
    <property type="entry name" value="INNER MEMBRANE PROTEIN"/>
    <property type="match status" value="1"/>
</dbReference>
<evidence type="ECO:0000313" key="2">
    <source>
        <dbReference type="EMBL" id="CAP57004.1"/>
    </source>
</evidence>
<dbReference type="InterPro" id="IPR007383">
    <property type="entry name" value="DUF445"/>
</dbReference>
<dbReference type="AlphaFoldDB" id="A9HRZ3"/>
<evidence type="ECO:0000313" key="3">
    <source>
        <dbReference type="Proteomes" id="UP000001176"/>
    </source>
</evidence>
<keyword evidence="1" id="KW-1133">Transmembrane helix</keyword>
<dbReference type="Pfam" id="PF04286">
    <property type="entry name" value="DUF445"/>
    <property type="match status" value="1"/>
</dbReference>
<gene>
    <name evidence="2" type="ordered locus">GDI3061</name>
</gene>
<dbReference type="Proteomes" id="UP000001176">
    <property type="component" value="Chromosome"/>
</dbReference>
<reference evidence="2 3" key="1">
    <citation type="journal article" date="2009" name="BMC Genomics">
        <title>Complete genome sequence of the sugarcane nitrogen-fixing endophyte Gluconacetobacter diazotrophicus Pal5.</title>
        <authorList>
            <person name="Bertalan M."/>
            <person name="Albano R."/>
            <person name="Padua V."/>
            <person name="Rouws L."/>
            <person name="Rojas C."/>
            <person name="Hemerly A."/>
            <person name="Teixeira K."/>
            <person name="Schwab S."/>
            <person name="Araujo J."/>
            <person name="Oliveira A."/>
            <person name="Franca L."/>
            <person name="Magalhaes V."/>
            <person name="Alqueres S."/>
            <person name="Cardoso A."/>
            <person name="Almeida W."/>
            <person name="Loureiro M.M."/>
            <person name="Nogueira E."/>
            <person name="Cidade D."/>
            <person name="Oliveira D."/>
            <person name="Simao T."/>
            <person name="Macedo J."/>
            <person name="Valadao A."/>
            <person name="Dreschsel M."/>
            <person name="Freitas F."/>
            <person name="Vidal M."/>
            <person name="Guedes H."/>
            <person name="Rodrigues E."/>
            <person name="Meneses C."/>
            <person name="Brioso P."/>
            <person name="Pozzer L."/>
            <person name="Figueiredo D."/>
            <person name="Montano H."/>
            <person name="Junior J."/>
            <person name="Filho G."/>
            <person name="Flores V."/>
            <person name="Ferreira B."/>
            <person name="Branco A."/>
            <person name="Gonzalez P."/>
            <person name="Guillobel H."/>
            <person name="Lemos M."/>
            <person name="Seibel L."/>
            <person name="Macedo J."/>
            <person name="Alves-Ferreira M."/>
            <person name="Sachetto-Martins G."/>
            <person name="Coelho A."/>
            <person name="Santos E."/>
            <person name="Amaral G."/>
            <person name="Neves A."/>
            <person name="Pacheco A.B."/>
            <person name="Carvalho D."/>
            <person name="Lery L."/>
            <person name="Bisch P."/>
            <person name="Rossle S.C."/>
            <person name="Urmenyi T."/>
            <person name="Kruger W.V."/>
            <person name="Martins O."/>
            <person name="Baldani J.I."/>
            <person name="Ferreira P.C."/>
        </authorList>
    </citation>
    <scope>NUCLEOTIDE SEQUENCE [LARGE SCALE GENOMIC DNA]</scope>
    <source>
        <strain evidence="3">ATCC 49037 / DSM 5601 / CCUG 37298 / CIP 103539 / LMG 7603 / PAl5</strain>
    </source>
</reference>
<dbReference type="PANTHER" id="PTHR38442">
    <property type="entry name" value="INNER MEMBRANE PROTEIN-RELATED"/>
    <property type="match status" value="1"/>
</dbReference>
<dbReference type="GO" id="GO:0005886">
    <property type="term" value="C:plasma membrane"/>
    <property type="evidence" value="ECO:0007669"/>
    <property type="project" value="TreeGrafter"/>
</dbReference>
<evidence type="ECO:0000256" key="1">
    <source>
        <dbReference type="SAM" id="Phobius"/>
    </source>
</evidence>
<keyword evidence="1" id="KW-0472">Membrane</keyword>
<keyword evidence="3" id="KW-1185">Reference proteome</keyword>
<accession>A9HRZ3</accession>
<dbReference type="KEGG" id="gdi:GDI3061"/>
<keyword evidence="1" id="KW-0812">Transmembrane</keyword>
<protein>
    <submittedName>
        <fullName evidence="2">Putative membrane protein</fullName>
    </submittedName>
</protein>
<organism evidence="2 3">
    <name type="scientific">Gluconacetobacter diazotrophicus (strain ATCC 49037 / DSM 5601 / CCUG 37298 / CIP 103539 / LMG 7603 / PAl5)</name>
    <dbReference type="NCBI Taxonomy" id="272568"/>
    <lineage>
        <taxon>Bacteria</taxon>
        <taxon>Pseudomonadati</taxon>
        <taxon>Pseudomonadota</taxon>
        <taxon>Alphaproteobacteria</taxon>
        <taxon>Acetobacterales</taxon>
        <taxon>Acetobacteraceae</taxon>
        <taxon>Gluconacetobacter</taxon>
    </lineage>
</organism>
<sequence length="535" mass="57298">MIRDSLPRKVEQHLCRIAGGGIGHRGAQSSIPCVAARFHVRVPIAMSAGATSRRISPKPGLSVPRAAPRAAFAGSINVTGGRRGGCLGRRAGGGIHGGMNTIPTAENTLSEADRAAWLNLRRYRRAATGLLAGMGVLTAAGYAAPAAGLVGDGLWLDVLRSGAKAGVVGGLADWFAVTALFRHPLGLPIPHTAILPAQKARLGEALGRFVATHVFTEDDVNAALDRIDLPEIVAGLLDDPATAETVSRMLAGAAPGVMNRLEDGRAGSAMGRIMPMILGGEDVAPIVARTLRALVEGDRHQEVLSFLLARLKDGLKAKEASLRAMIEDRVREQGGRVLGWAIGGSIATKVLVAVNQELDRVDPQNSELRESFTNWVRGEIDRIETDPERRQDITGAIMGVVTHDSIRGWSGDVWRRMRVMIEADMRRPDGWSASIVQDTLLRLADQMRTDAALRERMVCTARRMILGSLPFLRERLSRFIASVVAGWDADLLSSRLELRVGKDLQFVRLNGTLVGFLAGAGLSLLLQLLFGRGAG</sequence>
<dbReference type="EMBL" id="AM889285">
    <property type="protein sequence ID" value="CAP57004.1"/>
    <property type="molecule type" value="Genomic_DNA"/>
</dbReference>
<feature type="transmembrane region" description="Helical" evidence="1">
    <location>
        <begin position="130"/>
        <end position="150"/>
    </location>
</feature>
<proteinExistence type="predicted"/>
<name>A9HRZ3_GLUDA</name>
<feature type="transmembrane region" description="Helical" evidence="1">
    <location>
        <begin position="509"/>
        <end position="530"/>
    </location>
</feature>